<sequence length="173" mass="20535">MKDGFIRKTIKRIALLRYQADLAATRFLLKRKGKPTYQLRGACKMCARCCEAPSIRVNVVFFYFKSLRYLLLKWHSVINGFVFERENPQLRMIVFRCTHFDPKTRMCDSYDSRPGMCRDYPRNLIYSTNPEFFPECGYYATLPNAKKFSQSLDKLNLPPEKLEELKRNLHIKE</sequence>
<dbReference type="Proteomes" id="UP000326354">
    <property type="component" value="Chromosome"/>
</dbReference>
<protein>
    <recommendedName>
        <fullName evidence="3">Zinc/iron-chelating domain-containing protein</fullName>
    </recommendedName>
</protein>
<evidence type="ECO:0008006" key="3">
    <source>
        <dbReference type="Google" id="ProtNLM"/>
    </source>
</evidence>
<name>A0A5S9IT23_UABAM</name>
<evidence type="ECO:0000313" key="2">
    <source>
        <dbReference type="Proteomes" id="UP000326354"/>
    </source>
</evidence>
<dbReference type="KEGG" id="uam:UABAM_06040"/>
<keyword evidence="2" id="KW-1185">Reference proteome</keyword>
<dbReference type="EMBL" id="AP019860">
    <property type="protein sequence ID" value="BBM87628.1"/>
    <property type="molecule type" value="Genomic_DNA"/>
</dbReference>
<dbReference type="InterPro" id="IPR005358">
    <property type="entry name" value="Puta_zinc/iron-chelating_dom"/>
</dbReference>
<reference evidence="1 2" key="1">
    <citation type="submission" date="2019-08" db="EMBL/GenBank/DDBJ databases">
        <title>Complete genome sequence of Candidatus Uab amorphum.</title>
        <authorList>
            <person name="Shiratori T."/>
            <person name="Suzuki S."/>
            <person name="Kakizawa Y."/>
            <person name="Ishida K."/>
        </authorList>
    </citation>
    <scope>NUCLEOTIDE SEQUENCE [LARGE SCALE GENOMIC DNA]</scope>
    <source>
        <strain evidence="1 2">SRT547</strain>
    </source>
</reference>
<proteinExistence type="predicted"/>
<gene>
    <name evidence="1" type="ORF">UABAM_06040</name>
</gene>
<evidence type="ECO:0000313" key="1">
    <source>
        <dbReference type="EMBL" id="BBM87628.1"/>
    </source>
</evidence>
<dbReference type="AlphaFoldDB" id="A0A5S9IT23"/>
<organism evidence="1 2">
    <name type="scientific">Uabimicrobium amorphum</name>
    <dbReference type="NCBI Taxonomy" id="2596890"/>
    <lineage>
        <taxon>Bacteria</taxon>
        <taxon>Pseudomonadati</taxon>
        <taxon>Planctomycetota</taxon>
        <taxon>Candidatus Uabimicrobiia</taxon>
        <taxon>Candidatus Uabimicrobiales</taxon>
        <taxon>Candidatus Uabimicrobiaceae</taxon>
        <taxon>Candidatus Uabimicrobium</taxon>
    </lineage>
</organism>
<dbReference type="Pfam" id="PF03692">
    <property type="entry name" value="CxxCxxCC"/>
    <property type="match status" value="1"/>
</dbReference>
<dbReference type="OrthoDB" id="665764at2"/>
<dbReference type="RefSeq" id="WP_151971637.1">
    <property type="nucleotide sequence ID" value="NZ_AP019860.1"/>
</dbReference>
<accession>A0A5S9IT23</accession>